<comment type="caution">
    <text evidence="1">The sequence shown here is derived from an EMBL/GenBank/DDBJ whole genome shotgun (WGS) entry which is preliminary data.</text>
</comment>
<evidence type="ECO:0000313" key="1">
    <source>
        <dbReference type="EMBL" id="CAG8546489.1"/>
    </source>
</evidence>
<gene>
    <name evidence="1" type="ORF">RPERSI_LOCUS3775</name>
</gene>
<reference evidence="1" key="1">
    <citation type="submission" date="2021-06" db="EMBL/GenBank/DDBJ databases">
        <authorList>
            <person name="Kallberg Y."/>
            <person name="Tangrot J."/>
            <person name="Rosling A."/>
        </authorList>
    </citation>
    <scope>NUCLEOTIDE SEQUENCE</scope>
    <source>
        <strain evidence="1">MA461A</strain>
    </source>
</reference>
<dbReference type="EMBL" id="CAJVQC010004900">
    <property type="protein sequence ID" value="CAG8546489.1"/>
    <property type="molecule type" value="Genomic_DNA"/>
</dbReference>
<organism evidence="1 2">
    <name type="scientific">Racocetra persica</name>
    <dbReference type="NCBI Taxonomy" id="160502"/>
    <lineage>
        <taxon>Eukaryota</taxon>
        <taxon>Fungi</taxon>
        <taxon>Fungi incertae sedis</taxon>
        <taxon>Mucoromycota</taxon>
        <taxon>Glomeromycotina</taxon>
        <taxon>Glomeromycetes</taxon>
        <taxon>Diversisporales</taxon>
        <taxon>Gigasporaceae</taxon>
        <taxon>Racocetra</taxon>
    </lineage>
</organism>
<keyword evidence="2" id="KW-1185">Reference proteome</keyword>
<feature type="non-terminal residue" evidence="1">
    <location>
        <position position="1"/>
    </location>
</feature>
<dbReference type="Proteomes" id="UP000789920">
    <property type="component" value="Unassembled WGS sequence"/>
</dbReference>
<evidence type="ECO:0000313" key="2">
    <source>
        <dbReference type="Proteomes" id="UP000789920"/>
    </source>
</evidence>
<proteinExistence type="predicted"/>
<sequence length="200" mass="22294">VGSKFCSGDKIEICFCSDDPIEYIDSVNPTWLDGNLNPSSSFNYEFQNNIELEPKNCHTLTYTIPQNVQPDARYIVLIAYNNTSPISGSFFINKPDFGLVVTQPESGYNAVCGGELSVEWEDPYKKYQELALDILLTTVKPPYLVKSLASNVPVSAGKKSLTLPQSIESRRDYDFVFLVNRTVDLGTEDYISNTFTIAGC</sequence>
<accession>A0ACA9LWW9</accession>
<protein>
    <submittedName>
        <fullName evidence="1">3484_t:CDS:1</fullName>
    </submittedName>
</protein>
<name>A0ACA9LWW9_9GLOM</name>